<name>A0A916Y5K7_9SPHN</name>
<comment type="caution">
    <text evidence="2">The sequence shown here is derived from an EMBL/GenBank/DDBJ whole genome shotgun (WGS) entry which is preliminary data.</text>
</comment>
<gene>
    <name evidence="2" type="ORF">GCM10010989_02590</name>
</gene>
<dbReference type="Proteomes" id="UP000598997">
    <property type="component" value="Unassembled WGS sequence"/>
</dbReference>
<reference evidence="2 3" key="1">
    <citation type="journal article" date="2014" name="Int. J. Syst. Evol. Microbiol.">
        <title>Complete genome sequence of Corynebacterium casei LMG S-19264T (=DSM 44701T), isolated from a smear-ripened cheese.</title>
        <authorList>
            <consortium name="US DOE Joint Genome Institute (JGI-PGF)"/>
            <person name="Walter F."/>
            <person name="Albersmeier A."/>
            <person name="Kalinowski J."/>
            <person name="Ruckert C."/>
        </authorList>
    </citation>
    <scope>NUCLEOTIDE SEQUENCE [LARGE SCALE GENOMIC DNA]</scope>
    <source>
        <strain evidence="2 3">CGMCC 1.15358</strain>
    </source>
</reference>
<protein>
    <submittedName>
        <fullName evidence="2">Uncharacterized protein</fullName>
    </submittedName>
</protein>
<organism evidence="2 3">
    <name type="scientific">Croceicoccus pelagius</name>
    <dbReference type="NCBI Taxonomy" id="1703341"/>
    <lineage>
        <taxon>Bacteria</taxon>
        <taxon>Pseudomonadati</taxon>
        <taxon>Pseudomonadota</taxon>
        <taxon>Alphaproteobacteria</taxon>
        <taxon>Sphingomonadales</taxon>
        <taxon>Erythrobacteraceae</taxon>
        <taxon>Croceicoccus</taxon>
    </lineage>
</organism>
<accession>A0A916Y5K7</accession>
<keyword evidence="1" id="KW-0732">Signal</keyword>
<sequence length="206" mass="21190">MKLAAALGAGAMIGPMLLTAPGVAADGAYPIDAMFAEFAKACGTMPDYDGTVASVTAAGWEATDRAGVPALASFMGFAEDAGRKAVAERGGTMSPAAIFRNTVEGEEVAIVVTEVNVHGGRVTGCRLFDPAETRDAGAGKIKELTASEPVQTIEREGNTIVKFDGLSPSTDSFDYYFVPAGSPLESHVHFNGLAMKIDSIGPAAND</sequence>
<dbReference type="OrthoDB" id="7432568at2"/>
<proteinExistence type="predicted"/>
<dbReference type="AlphaFoldDB" id="A0A916Y5K7"/>
<dbReference type="EMBL" id="BMIO01000001">
    <property type="protein sequence ID" value="GGD32036.1"/>
    <property type="molecule type" value="Genomic_DNA"/>
</dbReference>
<dbReference type="RefSeq" id="WP_066765634.1">
    <property type="nucleotide sequence ID" value="NZ_BMIO01000001.1"/>
</dbReference>
<evidence type="ECO:0000313" key="2">
    <source>
        <dbReference type="EMBL" id="GGD32036.1"/>
    </source>
</evidence>
<evidence type="ECO:0000256" key="1">
    <source>
        <dbReference type="SAM" id="SignalP"/>
    </source>
</evidence>
<feature type="signal peptide" evidence="1">
    <location>
        <begin position="1"/>
        <end position="24"/>
    </location>
</feature>
<keyword evidence="3" id="KW-1185">Reference proteome</keyword>
<evidence type="ECO:0000313" key="3">
    <source>
        <dbReference type="Proteomes" id="UP000598997"/>
    </source>
</evidence>
<feature type="chain" id="PRO_5036926410" evidence="1">
    <location>
        <begin position="25"/>
        <end position="206"/>
    </location>
</feature>